<dbReference type="PANTHER" id="PTHR37534:SF39">
    <property type="entry name" value="TRANSCRIPTION FACTOR DOMAIN-CONTAINING PROTEIN"/>
    <property type="match status" value="1"/>
</dbReference>
<keyword evidence="2" id="KW-0539">Nucleus</keyword>
<dbReference type="Proteomes" id="UP000799772">
    <property type="component" value="Unassembled WGS sequence"/>
</dbReference>
<dbReference type="GO" id="GO:0045944">
    <property type="term" value="P:positive regulation of transcription by RNA polymerase II"/>
    <property type="evidence" value="ECO:0007669"/>
    <property type="project" value="TreeGrafter"/>
</dbReference>
<dbReference type="OrthoDB" id="5130013at2759"/>
<dbReference type="SUPFAM" id="SSF57701">
    <property type="entry name" value="Zn2/Cys6 DNA-binding domain"/>
    <property type="match status" value="1"/>
</dbReference>
<evidence type="ECO:0000256" key="1">
    <source>
        <dbReference type="ARBA" id="ARBA00004123"/>
    </source>
</evidence>
<evidence type="ECO:0000256" key="2">
    <source>
        <dbReference type="ARBA" id="ARBA00023242"/>
    </source>
</evidence>
<dbReference type="EMBL" id="ML978136">
    <property type="protein sequence ID" value="KAF2093945.1"/>
    <property type="molecule type" value="Genomic_DNA"/>
</dbReference>
<evidence type="ECO:0000259" key="3">
    <source>
        <dbReference type="PROSITE" id="PS50048"/>
    </source>
</evidence>
<evidence type="ECO:0000313" key="4">
    <source>
        <dbReference type="EMBL" id="KAF2093945.1"/>
    </source>
</evidence>
<dbReference type="GO" id="GO:0008270">
    <property type="term" value="F:zinc ion binding"/>
    <property type="evidence" value="ECO:0007669"/>
    <property type="project" value="InterPro"/>
</dbReference>
<organism evidence="4 5">
    <name type="scientific">Rhizodiscina lignyota</name>
    <dbReference type="NCBI Taxonomy" id="1504668"/>
    <lineage>
        <taxon>Eukaryota</taxon>
        <taxon>Fungi</taxon>
        <taxon>Dikarya</taxon>
        <taxon>Ascomycota</taxon>
        <taxon>Pezizomycotina</taxon>
        <taxon>Dothideomycetes</taxon>
        <taxon>Pleosporomycetidae</taxon>
        <taxon>Aulographales</taxon>
        <taxon>Rhizodiscinaceae</taxon>
        <taxon>Rhizodiscina</taxon>
    </lineage>
</organism>
<dbReference type="GO" id="GO:0005634">
    <property type="term" value="C:nucleus"/>
    <property type="evidence" value="ECO:0007669"/>
    <property type="project" value="UniProtKB-SubCell"/>
</dbReference>
<evidence type="ECO:0000313" key="5">
    <source>
        <dbReference type="Proteomes" id="UP000799772"/>
    </source>
</evidence>
<reference evidence="4" key="1">
    <citation type="journal article" date="2020" name="Stud. Mycol.">
        <title>101 Dothideomycetes genomes: a test case for predicting lifestyles and emergence of pathogens.</title>
        <authorList>
            <person name="Haridas S."/>
            <person name="Albert R."/>
            <person name="Binder M."/>
            <person name="Bloem J."/>
            <person name="Labutti K."/>
            <person name="Salamov A."/>
            <person name="Andreopoulos B."/>
            <person name="Baker S."/>
            <person name="Barry K."/>
            <person name="Bills G."/>
            <person name="Bluhm B."/>
            <person name="Cannon C."/>
            <person name="Castanera R."/>
            <person name="Culley D."/>
            <person name="Daum C."/>
            <person name="Ezra D."/>
            <person name="Gonzalez J."/>
            <person name="Henrissat B."/>
            <person name="Kuo A."/>
            <person name="Liang C."/>
            <person name="Lipzen A."/>
            <person name="Lutzoni F."/>
            <person name="Magnuson J."/>
            <person name="Mondo S."/>
            <person name="Nolan M."/>
            <person name="Ohm R."/>
            <person name="Pangilinan J."/>
            <person name="Park H.-J."/>
            <person name="Ramirez L."/>
            <person name="Alfaro M."/>
            <person name="Sun H."/>
            <person name="Tritt A."/>
            <person name="Yoshinaga Y."/>
            <person name="Zwiers L.-H."/>
            <person name="Turgeon B."/>
            <person name="Goodwin S."/>
            <person name="Spatafora J."/>
            <person name="Crous P."/>
            <person name="Grigoriev I."/>
        </authorList>
    </citation>
    <scope>NUCLEOTIDE SEQUENCE</scope>
    <source>
        <strain evidence="4">CBS 133067</strain>
    </source>
</reference>
<keyword evidence="5" id="KW-1185">Reference proteome</keyword>
<dbReference type="AlphaFoldDB" id="A0A9P4I742"/>
<gene>
    <name evidence="4" type="ORF">NA57DRAFT_80950</name>
</gene>
<comment type="caution">
    <text evidence="4">The sequence shown here is derived from an EMBL/GenBank/DDBJ whole genome shotgun (WGS) entry which is preliminary data.</text>
</comment>
<dbReference type="CDD" id="cd00067">
    <property type="entry name" value="GAL4"/>
    <property type="match status" value="1"/>
</dbReference>
<protein>
    <recommendedName>
        <fullName evidence="3">Zn(2)-C6 fungal-type domain-containing protein</fullName>
    </recommendedName>
</protein>
<dbReference type="Pfam" id="PF00172">
    <property type="entry name" value="Zn_clus"/>
    <property type="match status" value="1"/>
</dbReference>
<dbReference type="PANTHER" id="PTHR37534">
    <property type="entry name" value="TRANSCRIPTIONAL ACTIVATOR PROTEIN UGA3"/>
    <property type="match status" value="1"/>
</dbReference>
<dbReference type="Pfam" id="PF11951">
    <property type="entry name" value="Fungal_trans_2"/>
    <property type="match status" value="1"/>
</dbReference>
<dbReference type="GO" id="GO:0000976">
    <property type="term" value="F:transcription cis-regulatory region binding"/>
    <property type="evidence" value="ECO:0007669"/>
    <property type="project" value="TreeGrafter"/>
</dbReference>
<dbReference type="InterPro" id="IPR036864">
    <property type="entry name" value="Zn2-C6_fun-type_DNA-bd_sf"/>
</dbReference>
<sequence length="512" mass="57430">MSQNSKKTKGCWTCRSRKVRCDLTLPTCSNCLRASRNCQYGLRLSWPREGDRRRSIVSQKSAIPRSHAGREDLDPHVFNIGSSDIALYLNLAYRQSCSTVEDGSDGQWPSWIDAHGYPVDRIPRGLHWISPDLGNVDSVLLSYYESVIATMFTSVDDIQFRGLLVAMSFIDNSPSSSGVLQSVYALSALQLYGKGNAAQYKDAALAALELSTRQALTTKDRLQHIAANLLLCSYEICTSPESPWAMYMCHAKILAEEVFCLDQTYEGDFLVILQWIFHHDAFSRFSVRHYDRRTPKMIACAFNDQIRRRALFSGNNTQVSNVVGCSTEVLSSIATLFNTVVDHDDPQFNSLERIEILNTIERSLAYCSQHVDARNYGDASIQPDTAAKVAELYRLAGLVYLYRAGRGMPANAPKVRNAVESGLSILATLNKLDRAFPFVILGCEARTDEERLVVLDLLRRNQAQKELGTSSRAHWFIQTSWAQDDLHTEKEVNYIRKLDAIISLGNAPPSFS</sequence>
<dbReference type="PROSITE" id="PS00463">
    <property type="entry name" value="ZN2_CY6_FUNGAL_1"/>
    <property type="match status" value="1"/>
</dbReference>
<dbReference type="SMART" id="SM00066">
    <property type="entry name" value="GAL4"/>
    <property type="match status" value="1"/>
</dbReference>
<dbReference type="InterPro" id="IPR001138">
    <property type="entry name" value="Zn2Cys6_DnaBD"/>
</dbReference>
<proteinExistence type="predicted"/>
<dbReference type="PROSITE" id="PS50048">
    <property type="entry name" value="ZN2_CY6_FUNGAL_2"/>
    <property type="match status" value="1"/>
</dbReference>
<dbReference type="InterPro" id="IPR021858">
    <property type="entry name" value="Fun_TF"/>
</dbReference>
<dbReference type="GO" id="GO:0000981">
    <property type="term" value="F:DNA-binding transcription factor activity, RNA polymerase II-specific"/>
    <property type="evidence" value="ECO:0007669"/>
    <property type="project" value="InterPro"/>
</dbReference>
<name>A0A9P4I742_9PEZI</name>
<accession>A0A9P4I742</accession>
<feature type="domain" description="Zn(2)-C6 fungal-type" evidence="3">
    <location>
        <begin position="10"/>
        <end position="40"/>
    </location>
</feature>
<comment type="subcellular location">
    <subcellularLocation>
        <location evidence="1">Nucleus</location>
    </subcellularLocation>
</comment>
<dbReference type="Gene3D" id="4.10.240.10">
    <property type="entry name" value="Zn(2)-C6 fungal-type DNA-binding domain"/>
    <property type="match status" value="1"/>
</dbReference>